<protein>
    <submittedName>
        <fullName evidence="2">Uncharacterized protein</fullName>
    </submittedName>
</protein>
<keyword evidence="3" id="KW-1185">Reference proteome</keyword>
<organism evidence="2 3">
    <name type="scientific">Puccinia coronata f. sp. avenae</name>
    <dbReference type="NCBI Taxonomy" id="200324"/>
    <lineage>
        <taxon>Eukaryota</taxon>
        <taxon>Fungi</taxon>
        <taxon>Dikarya</taxon>
        <taxon>Basidiomycota</taxon>
        <taxon>Pucciniomycotina</taxon>
        <taxon>Pucciniomycetes</taxon>
        <taxon>Pucciniales</taxon>
        <taxon>Pucciniaceae</taxon>
        <taxon>Puccinia</taxon>
    </lineage>
</organism>
<gene>
    <name evidence="2" type="ORF">PCANC_24715</name>
</gene>
<dbReference type="Proteomes" id="UP000235388">
    <property type="component" value="Unassembled WGS sequence"/>
</dbReference>
<accession>A0A2N5TPQ2</accession>
<proteinExistence type="predicted"/>
<evidence type="ECO:0000313" key="2">
    <source>
        <dbReference type="EMBL" id="PLW27452.1"/>
    </source>
</evidence>
<reference evidence="2 3" key="1">
    <citation type="submission" date="2017-11" db="EMBL/GenBank/DDBJ databases">
        <title>De novo assembly and phasing of dikaryotic genomes from two isolates of Puccinia coronata f. sp. avenae, the causal agent of oat crown rust.</title>
        <authorList>
            <person name="Miller M.E."/>
            <person name="Zhang Y."/>
            <person name="Omidvar V."/>
            <person name="Sperschneider J."/>
            <person name="Schwessinger B."/>
            <person name="Raley C."/>
            <person name="Palmer J.M."/>
            <person name="Garnica D."/>
            <person name="Upadhyaya N."/>
            <person name="Rathjen J."/>
            <person name="Taylor J.M."/>
            <person name="Park R.F."/>
            <person name="Dodds P.N."/>
            <person name="Hirsch C.D."/>
            <person name="Kianian S.F."/>
            <person name="Figueroa M."/>
        </authorList>
    </citation>
    <scope>NUCLEOTIDE SEQUENCE [LARGE SCALE GENOMIC DNA]</scope>
    <source>
        <strain evidence="2">12NC29</strain>
    </source>
</reference>
<comment type="caution">
    <text evidence="2">The sequence shown here is derived from an EMBL/GenBank/DDBJ whole genome shotgun (WGS) entry which is preliminary data.</text>
</comment>
<sequence length="135" mass="14819">MAMACLASKPWPWTASRASHGHSLLREQAMAMACFARKPWPWPAPRASHGHGLVREKAMAVAFRCKSCGYPGMYLKDPPDGRFFWRVPGYLVLFCQNSGTRTRTRHPPAGTRYHVTGTPPPTGAGYPPAVPLGDS</sequence>
<dbReference type="AlphaFoldDB" id="A0A2N5TPQ2"/>
<evidence type="ECO:0000313" key="3">
    <source>
        <dbReference type="Proteomes" id="UP000235388"/>
    </source>
</evidence>
<evidence type="ECO:0000256" key="1">
    <source>
        <dbReference type="SAM" id="MobiDB-lite"/>
    </source>
</evidence>
<dbReference type="EMBL" id="PGCJ01000486">
    <property type="protein sequence ID" value="PLW27452.1"/>
    <property type="molecule type" value="Genomic_DNA"/>
</dbReference>
<feature type="region of interest" description="Disordered" evidence="1">
    <location>
        <begin position="100"/>
        <end position="135"/>
    </location>
</feature>
<name>A0A2N5TPQ2_9BASI</name>